<dbReference type="AlphaFoldDB" id="A8F7V4"/>
<dbReference type="SFLD" id="SFLDF00158">
    <property type="entry name" value="5-methylthio-D-ribulose_1-phos"/>
    <property type="match status" value="1"/>
</dbReference>
<gene>
    <name evidence="2" type="ordered locus">Tlet_1684</name>
</gene>
<accession>A8F7V4</accession>
<dbReference type="EC" id="4.1.1.39" evidence="2"/>
<sequence>MIEYETRYHFSQERFRVKYQIFEESKRAKEIAEAICVEQTIEFPIELTGNSIRENVVGKIEEIQNNHNSTVVTISYPVETVGNEPAQFFNVIMGNCSLFPNLKIIGLQLSPSIENIFPGPRYGISGLRKLLSIYNRPLLATAIKPMGLSTDQLAQMAYNLALGGVDIIKDDHGLADQPFSKFKDRVLKVTEAIHKANRETGFHTIYAPNITSNEQTMLKQAEFVKEAGSGALLVSPALSGFSSFITLRENTDLPILSHPAFLGGYLSIMDFDVLFGTIQRMIGADVVIFPNYGGRFTFSKEDCRKINHGLKKPFGSFKEIFPSPAGGMNIDSCGDIVSFYNKDVVLLIGGALHKAGADLTENVKAFKAQVEKIHVR</sequence>
<proteinExistence type="predicted"/>
<dbReference type="EMBL" id="CP000812">
    <property type="protein sequence ID" value="ABV34238.1"/>
    <property type="molecule type" value="Genomic_DNA"/>
</dbReference>
<dbReference type="SFLD" id="SFLDG00301">
    <property type="entry name" value="RuBisCO-like_proteins"/>
    <property type="match status" value="1"/>
</dbReference>
<dbReference type="HOGENOM" id="CLU_031450_3_1_0"/>
<dbReference type="GO" id="GO:0016984">
    <property type="term" value="F:ribulose-bisphosphate carboxylase activity"/>
    <property type="evidence" value="ECO:0007669"/>
    <property type="project" value="UniProtKB-EC"/>
</dbReference>
<organism evidence="2 3">
    <name type="scientific">Pseudothermotoga lettingae (strain ATCC BAA-301 / DSM 14385 / NBRC 107922 / TMO)</name>
    <name type="common">Thermotoga lettingae</name>
    <dbReference type="NCBI Taxonomy" id="416591"/>
    <lineage>
        <taxon>Bacteria</taxon>
        <taxon>Thermotogati</taxon>
        <taxon>Thermotogota</taxon>
        <taxon>Thermotogae</taxon>
        <taxon>Thermotogales</taxon>
        <taxon>Thermotogaceae</taxon>
        <taxon>Pseudothermotoga</taxon>
    </lineage>
</organism>
<dbReference type="GO" id="GO:0000287">
    <property type="term" value="F:magnesium ion binding"/>
    <property type="evidence" value="ECO:0007669"/>
    <property type="project" value="InterPro"/>
</dbReference>
<dbReference type="RefSeq" id="WP_012003714.1">
    <property type="nucleotide sequence ID" value="NC_009828.1"/>
</dbReference>
<reference evidence="2 3" key="1">
    <citation type="submission" date="2007-08" db="EMBL/GenBank/DDBJ databases">
        <title>Complete sequence of Thermotoga lettingae TMO.</title>
        <authorList>
            <consortium name="US DOE Joint Genome Institute"/>
            <person name="Copeland A."/>
            <person name="Lucas S."/>
            <person name="Lapidus A."/>
            <person name="Barry K."/>
            <person name="Glavina del Rio T."/>
            <person name="Dalin E."/>
            <person name="Tice H."/>
            <person name="Pitluck S."/>
            <person name="Foster B."/>
            <person name="Bruce D."/>
            <person name="Schmutz J."/>
            <person name="Larimer F."/>
            <person name="Land M."/>
            <person name="Hauser L."/>
            <person name="Kyrpides N."/>
            <person name="Mikhailova N."/>
            <person name="Nelson K."/>
            <person name="Gogarten J.P."/>
            <person name="Noll K."/>
            <person name="Richardson P."/>
        </authorList>
    </citation>
    <scope>NUCLEOTIDE SEQUENCE [LARGE SCALE GENOMIC DNA]</scope>
    <source>
        <strain evidence="3">ATCC BAA-301 / DSM 14385 / NBRC 107922 / TMO</strain>
    </source>
</reference>
<evidence type="ECO:0000313" key="3">
    <source>
        <dbReference type="Proteomes" id="UP000002016"/>
    </source>
</evidence>
<dbReference type="InterPro" id="IPR036422">
    <property type="entry name" value="RuBisCO_lsu_N_sf"/>
</dbReference>
<dbReference type="InterPro" id="IPR036376">
    <property type="entry name" value="RuBisCO_lsu_C_sf"/>
</dbReference>
<dbReference type="KEGG" id="tle:Tlet_1684"/>
<dbReference type="PANTHER" id="PTHR42704">
    <property type="entry name" value="RIBULOSE BISPHOSPHATE CARBOXYLASE"/>
    <property type="match status" value="1"/>
</dbReference>
<feature type="domain" description="Ribulose bisphosphate carboxylase large subunit C-terminal" evidence="1">
    <location>
        <begin position="123"/>
        <end position="286"/>
    </location>
</feature>
<dbReference type="OrthoDB" id="9770811at2"/>
<dbReference type="InterPro" id="IPR033966">
    <property type="entry name" value="RuBisCO"/>
</dbReference>
<reference evidence="2 3" key="2">
    <citation type="journal article" date="2009" name="Proc. Natl. Acad. Sci. U.S.A.">
        <title>On the chimeric nature, thermophilic origin, and phylogenetic placement of the Thermotogales.</title>
        <authorList>
            <person name="Zhaxybayeva O."/>
            <person name="Swithers K.S."/>
            <person name="Lapierre P."/>
            <person name="Fournier G.P."/>
            <person name="Bickhart D.M."/>
            <person name="DeBoy R.T."/>
            <person name="Nelson K.E."/>
            <person name="Nesbo C.L."/>
            <person name="Doolittle W.F."/>
            <person name="Gogarten J.P."/>
            <person name="Noll K.M."/>
        </authorList>
    </citation>
    <scope>NUCLEOTIDE SEQUENCE [LARGE SCALE GENOMIC DNA]</scope>
    <source>
        <strain evidence="3">ATCC BAA-301 / DSM 14385 / NBRC 107922 / TMO</strain>
    </source>
</reference>
<dbReference type="Gene3D" id="3.20.20.110">
    <property type="entry name" value="Ribulose bisphosphate carboxylase, large subunit, C-terminal domain"/>
    <property type="match status" value="1"/>
</dbReference>
<dbReference type="SUPFAM" id="SSF54966">
    <property type="entry name" value="RuBisCO, large subunit, small (N-terminal) domain"/>
    <property type="match status" value="1"/>
</dbReference>
<dbReference type="Gene3D" id="3.30.70.150">
    <property type="entry name" value="RuBisCO large subunit, N-terminal domain"/>
    <property type="match status" value="1"/>
</dbReference>
<dbReference type="GO" id="GO:0015977">
    <property type="term" value="P:carbon fixation"/>
    <property type="evidence" value="ECO:0007669"/>
    <property type="project" value="InterPro"/>
</dbReference>
<protein>
    <submittedName>
        <fullName evidence="2">Ribulose-bisphosphate carboxylase</fullName>
        <ecNumber evidence="2">4.1.1.39</ecNumber>
    </submittedName>
</protein>
<dbReference type="STRING" id="416591.Tlet_1684"/>
<evidence type="ECO:0000259" key="1">
    <source>
        <dbReference type="Pfam" id="PF00016"/>
    </source>
</evidence>
<keyword evidence="3" id="KW-1185">Reference proteome</keyword>
<dbReference type="CDD" id="cd08210">
    <property type="entry name" value="RLP_RrRLP"/>
    <property type="match status" value="1"/>
</dbReference>
<name>A8F7V4_PSELT</name>
<dbReference type="PANTHER" id="PTHR42704:SF17">
    <property type="entry name" value="RIBULOSE BISPHOSPHATE CARBOXYLASE LARGE CHAIN"/>
    <property type="match status" value="1"/>
</dbReference>
<dbReference type="Pfam" id="PF00016">
    <property type="entry name" value="RuBisCO_large"/>
    <property type="match status" value="1"/>
</dbReference>
<evidence type="ECO:0000313" key="2">
    <source>
        <dbReference type="EMBL" id="ABV34238.1"/>
    </source>
</evidence>
<dbReference type="Proteomes" id="UP000002016">
    <property type="component" value="Chromosome"/>
</dbReference>
<dbReference type="eggNOG" id="COG1850">
    <property type="taxonomic scope" value="Bacteria"/>
</dbReference>
<dbReference type="SUPFAM" id="SSF51649">
    <property type="entry name" value="RuBisCo, C-terminal domain"/>
    <property type="match status" value="1"/>
</dbReference>
<dbReference type="InterPro" id="IPR000685">
    <property type="entry name" value="RuBisCO_lsu_C"/>
</dbReference>
<keyword evidence="2" id="KW-0456">Lyase</keyword>
<dbReference type="SFLD" id="SFLDS00014">
    <property type="entry name" value="RuBisCO"/>
    <property type="match status" value="1"/>
</dbReference>